<dbReference type="EMBL" id="LAZR01008522">
    <property type="protein sequence ID" value="KKM78242.1"/>
    <property type="molecule type" value="Genomic_DNA"/>
</dbReference>
<reference evidence="3" key="1">
    <citation type="journal article" date="2015" name="Nature">
        <title>Complex archaea that bridge the gap between prokaryotes and eukaryotes.</title>
        <authorList>
            <person name="Spang A."/>
            <person name="Saw J.H."/>
            <person name="Jorgensen S.L."/>
            <person name="Zaremba-Niedzwiedzka K."/>
            <person name="Martijn J."/>
            <person name="Lind A.E."/>
            <person name="van Eijk R."/>
            <person name="Schleper C."/>
            <person name="Guy L."/>
            <person name="Ettema T.J."/>
        </authorList>
    </citation>
    <scope>NUCLEOTIDE SEQUENCE</scope>
</reference>
<dbReference type="GO" id="GO:0016787">
    <property type="term" value="F:hydrolase activity"/>
    <property type="evidence" value="ECO:0007669"/>
    <property type="project" value="UniProtKB-KW"/>
</dbReference>
<comment type="caution">
    <text evidence="3">The sequence shown here is derived from an EMBL/GenBank/DDBJ whole genome shotgun (WGS) entry which is preliminary data.</text>
</comment>
<dbReference type="GO" id="GO:0006281">
    <property type="term" value="P:DNA repair"/>
    <property type="evidence" value="ECO:0007669"/>
    <property type="project" value="TreeGrafter"/>
</dbReference>
<dbReference type="PANTHER" id="PTHR45766:SF6">
    <property type="entry name" value="SWI_SNF-RELATED MATRIX-ASSOCIATED ACTIN-DEPENDENT REGULATOR OF CHROMATIN SUBFAMILY A-LIKE PROTEIN 1"/>
    <property type="match status" value="1"/>
</dbReference>
<dbReference type="InterPro" id="IPR000330">
    <property type="entry name" value="SNF2_N"/>
</dbReference>
<dbReference type="InterPro" id="IPR038718">
    <property type="entry name" value="SNF2-like_sf"/>
</dbReference>
<accession>A0A0F9NA00</accession>
<dbReference type="Pfam" id="PF00176">
    <property type="entry name" value="SNF2-rel_dom"/>
    <property type="match status" value="1"/>
</dbReference>
<evidence type="ECO:0000256" key="1">
    <source>
        <dbReference type="ARBA" id="ARBA00022801"/>
    </source>
</evidence>
<name>A0A0F9NA00_9ZZZZ</name>
<protein>
    <recommendedName>
        <fullName evidence="2">Helicase ATP-binding domain-containing protein</fullName>
    </recommendedName>
</protein>
<dbReference type="PROSITE" id="PS51192">
    <property type="entry name" value="HELICASE_ATP_BIND_1"/>
    <property type="match status" value="1"/>
</dbReference>
<dbReference type="SUPFAM" id="SSF52540">
    <property type="entry name" value="P-loop containing nucleoside triphosphate hydrolases"/>
    <property type="match status" value="1"/>
</dbReference>
<dbReference type="AlphaFoldDB" id="A0A0F9NA00"/>
<dbReference type="InterPro" id="IPR027417">
    <property type="entry name" value="P-loop_NTPase"/>
</dbReference>
<organism evidence="3">
    <name type="scientific">marine sediment metagenome</name>
    <dbReference type="NCBI Taxonomy" id="412755"/>
    <lineage>
        <taxon>unclassified sequences</taxon>
        <taxon>metagenomes</taxon>
        <taxon>ecological metagenomes</taxon>
    </lineage>
</organism>
<keyword evidence="1" id="KW-0378">Hydrolase</keyword>
<dbReference type="GO" id="GO:0043596">
    <property type="term" value="C:nuclear replication fork"/>
    <property type="evidence" value="ECO:0007669"/>
    <property type="project" value="TreeGrafter"/>
</dbReference>
<dbReference type="PANTHER" id="PTHR45766">
    <property type="entry name" value="DNA ANNEALING HELICASE AND ENDONUCLEASE ZRANB3 FAMILY MEMBER"/>
    <property type="match status" value="1"/>
</dbReference>
<evidence type="ECO:0000313" key="3">
    <source>
        <dbReference type="EMBL" id="KKM78242.1"/>
    </source>
</evidence>
<dbReference type="InterPro" id="IPR014001">
    <property type="entry name" value="Helicase_ATP-bd"/>
</dbReference>
<sequence length="351" mass="39978">MTLTYKDGSFVLTTTYRESAVPKEAGFRWNATKKQWWTRDYARAARLSSCADIPAQAVLKAYEKTLKESRQLSRAMDADIEIPVPAGLEYRPFQKAGVAYALQRRNTLIGDDMGLGKTVEAAGVINVTEPGRILVVCPATLRPNWLRELEKWMVTRRRIGIAIGSDWPQDVEVVIINYDILKRHHDALRAVTWDLLILDEVHYLKNPKAQRTQHVFGSKTIDPIPAARILGLTGTPILNRPIEMWPILNGLDPDSWPSRYKFGIRYARGYKGPWGWDFSGASHLDELQDKLRSTIMIRRRKEDVLTELPPKQRQVIELPANGARGVIKAEQDTWAEQQARDWFGLSATCIF</sequence>
<dbReference type="Gene3D" id="3.40.50.10810">
    <property type="entry name" value="Tandem AAA-ATPase domain"/>
    <property type="match status" value="1"/>
</dbReference>
<dbReference type="GO" id="GO:0031297">
    <property type="term" value="P:replication fork processing"/>
    <property type="evidence" value="ECO:0007669"/>
    <property type="project" value="TreeGrafter"/>
</dbReference>
<proteinExistence type="predicted"/>
<evidence type="ECO:0000259" key="2">
    <source>
        <dbReference type="PROSITE" id="PS51192"/>
    </source>
</evidence>
<dbReference type="GO" id="GO:0005524">
    <property type="term" value="F:ATP binding"/>
    <property type="evidence" value="ECO:0007669"/>
    <property type="project" value="InterPro"/>
</dbReference>
<gene>
    <name evidence="3" type="ORF">LCGC14_1362040</name>
</gene>
<dbReference type="SMART" id="SM00487">
    <property type="entry name" value="DEXDc"/>
    <property type="match status" value="1"/>
</dbReference>
<feature type="domain" description="Helicase ATP-binding" evidence="2">
    <location>
        <begin position="98"/>
        <end position="254"/>
    </location>
</feature>